<protein>
    <submittedName>
        <fullName evidence="2">Uncharacterized protein</fullName>
    </submittedName>
</protein>
<sequence>MQDPNTILIVTAAALLGITILAASALRAWNDWIALKRMELRQGPVQETEEFDPHNTNARIELADLRERLRKLEAIAAGVEL</sequence>
<keyword evidence="1" id="KW-1133">Transmembrane helix</keyword>
<dbReference type="Proteomes" id="UP001302429">
    <property type="component" value="Chromosome"/>
</dbReference>
<name>A0AA97F9M7_9SPHN</name>
<evidence type="ECO:0000313" key="2">
    <source>
        <dbReference type="EMBL" id="WOE76471.1"/>
    </source>
</evidence>
<dbReference type="KEGG" id="acoa:RB602_07090"/>
<reference evidence="2 3" key="1">
    <citation type="submission" date="2023-10" db="EMBL/GenBank/DDBJ databases">
        <title>Complete genome sequence of a Sphingomonadaceae bacterium.</title>
        <authorList>
            <person name="Yan C."/>
        </authorList>
    </citation>
    <scope>NUCLEOTIDE SEQUENCE [LARGE SCALE GENOMIC DNA]</scope>
    <source>
        <strain evidence="2 3">SCSIO 66989</strain>
    </source>
</reference>
<keyword evidence="1" id="KW-0812">Transmembrane</keyword>
<evidence type="ECO:0000313" key="3">
    <source>
        <dbReference type="Proteomes" id="UP001302429"/>
    </source>
</evidence>
<dbReference type="RefSeq" id="WP_317084192.1">
    <property type="nucleotide sequence ID" value="NZ_CP136594.1"/>
</dbReference>
<keyword evidence="1" id="KW-0472">Membrane</keyword>
<evidence type="ECO:0000256" key="1">
    <source>
        <dbReference type="SAM" id="Phobius"/>
    </source>
</evidence>
<dbReference type="EMBL" id="CP136594">
    <property type="protein sequence ID" value="WOE76471.1"/>
    <property type="molecule type" value="Genomic_DNA"/>
</dbReference>
<accession>A0AA97F9M7</accession>
<feature type="transmembrane region" description="Helical" evidence="1">
    <location>
        <begin position="6"/>
        <end position="29"/>
    </location>
</feature>
<proteinExistence type="predicted"/>
<organism evidence="2 3">
    <name type="scientific">Alterisphingorhabdus coralli</name>
    <dbReference type="NCBI Taxonomy" id="3071408"/>
    <lineage>
        <taxon>Bacteria</taxon>
        <taxon>Pseudomonadati</taxon>
        <taxon>Pseudomonadota</taxon>
        <taxon>Alphaproteobacteria</taxon>
        <taxon>Sphingomonadales</taxon>
        <taxon>Sphingomonadaceae</taxon>
        <taxon>Alterisphingorhabdus (ex Yan et al. 2024)</taxon>
    </lineage>
</organism>
<gene>
    <name evidence="2" type="ORF">RB602_07090</name>
</gene>
<keyword evidence="3" id="KW-1185">Reference proteome</keyword>
<dbReference type="AlphaFoldDB" id="A0AA97F9M7"/>